<organism evidence="1">
    <name type="scientific">Faucicola osloensis</name>
    <name type="common">Moraxella osloensis</name>
    <dbReference type="NCBI Taxonomy" id="34062"/>
    <lineage>
        <taxon>Bacteria</taxon>
        <taxon>Pseudomonadati</taxon>
        <taxon>Pseudomonadota</taxon>
        <taxon>Gammaproteobacteria</taxon>
        <taxon>Moraxellales</taxon>
        <taxon>Moraxellaceae</taxon>
        <taxon>Faucicola</taxon>
    </lineage>
</organism>
<accession>A0A6P1KG31</accession>
<dbReference type="AlphaFoldDB" id="A0A6P1KG31"/>
<gene>
    <name evidence="1" type="ORF">GSF12_02145</name>
</gene>
<protein>
    <submittedName>
        <fullName evidence="1">Uncharacterized protein</fullName>
    </submittedName>
</protein>
<dbReference type="EMBL" id="CP047226">
    <property type="protein sequence ID" value="QHG08807.1"/>
    <property type="molecule type" value="Genomic_DNA"/>
</dbReference>
<reference evidence="1" key="1">
    <citation type="journal article" date="2020" name="Microbiol. Resour. Announc.">
        <title>Complete Genome Sequence of Moraxella osloensis Strain YV1, Isolated from an Australian Wastewater Treatment Plant.</title>
        <authorList>
            <person name="Batinovic S."/>
            <person name="Rice D.T.F."/>
            <person name="Seviour R.J."/>
            <person name="Petrovski S."/>
        </authorList>
    </citation>
    <scope>NUCLEOTIDE SEQUENCE</scope>
    <source>
        <strain evidence="1">YV1</strain>
    </source>
</reference>
<sequence>MSNKKKIKYEKAVADSIPEFYRLGVDTKQKTVSLEFGFLKNDEIAIIDSSKVVEMPMLVELINGLEQALARLNEISGDDDE</sequence>
<proteinExistence type="predicted"/>
<evidence type="ECO:0000313" key="1">
    <source>
        <dbReference type="EMBL" id="QHG08807.1"/>
    </source>
</evidence>
<name>A0A6P1KG31_FAUOS</name>